<comment type="subunit">
    <text evidence="8">The complex is probably composed of two ATP-binding proteins, two transmembrane proteins and a solute-binding protein.</text>
</comment>
<feature type="region of interest" description="Disordered" evidence="9">
    <location>
        <begin position="1"/>
        <end position="20"/>
    </location>
</feature>
<feature type="compositionally biased region" description="Low complexity" evidence="9">
    <location>
        <begin position="11"/>
        <end position="20"/>
    </location>
</feature>
<dbReference type="PROSITE" id="PS50893">
    <property type="entry name" value="ABC_TRANSPORTER_2"/>
    <property type="match status" value="1"/>
</dbReference>
<dbReference type="GO" id="GO:0031460">
    <property type="term" value="P:glycine betaine transport"/>
    <property type="evidence" value="ECO:0007669"/>
    <property type="project" value="InterPro"/>
</dbReference>
<evidence type="ECO:0000259" key="11">
    <source>
        <dbReference type="PROSITE" id="PS51371"/>
    </source>
</evidence>
<keyword evidence="2 8" id="KW-0813">Transport</keyword>
<dbReference type="InterPro" id="IPR051921">
    <property type="entry name" value="ABC_osmolyte_uptake_ATP-bind"/>
</dbReference>
<dbReference type="PROSITE" id="PS51371">
    <property type="entry name" value="CBS"/>
    <property type="match status" value="1"/>
</dbReference>
<sequence length="370" mass="40125">MAEAVLRADQEAPAPAAAAESSATGISIRHLYKIFGPTPEKFLDAVRDGMSKQELRDTHGHVLGLRDISIEMPPAGIQVVMGLSGSGKSTLIRHINRLIDPTAGEVMVQVDGREVDVVQMDAMALRQFRRTQTAMVFQKFALFPHMTVQENTEYGLAVQGVPRAERTKRATRWIERVGLAGYGEHYPNQLSGGMQQRVGLARALTNDAPILLMDEAFSALDPLIRSDMQSVLLDLQQEIGKTIVFITHDLDEALRLGDRIAILRDGEVVQQGTGQQIVLKPADDYISNFVKDVNRGRVVRCRTLMTAGAPVEGPTVDPGLVIEEAARLLSAENREAANVVNAKGKHLGVITMSDVIAAMVPPATEPTAAG</sequence>
<dbReference type="GO" id="GO:0016887">
    <property type="term" value="F:ATP hydrolysis activity"/>
    <property type="evidence" value="ECO:0007669"/>
    <property type="project" value="UniProtKB-UniRule"/>
</dbReference>
<keyword evidence="3" id="KW-1003">Cell membrane</keyword>
<keyword evidence="8" id="KW-0472">Membrane</keyword>
<evidence type="ECO:0000256" key="6">
    <source>
        <dbReference type="ARBA" id="ARBA00022970"/>
    </source>
</evidence>
<feature type="compositionally biased region" description="Basic and acidic residues" evidence="9">
    <location>
        <begin position="1"/>
        <end position="10"/>
    </location>
</feature>
<dbReference type="GO" id="GO:0015418">
    <property type="term" value="F:ABC-type quaternary ammonium compound transporting activity"/>
    <property type="evidence" value="ECO:0007669"/>
    <property type="project" value="UniProtKB-EC"/>
</dbReference>
<comment type="subcellular location">
    <subcellularLocation>
        <location evidence="8">Cell inner membrane</location>
        <topology evidence="8">Peripheral membrane protein</topology>
    </subcellularLocation>
</comment>
<proteinExistence type="inferred from homology"/>
<reference evidence="12 13" key="1">
    <citation type="submission" date="2019-01" db="EMBL/GenBank/DDBJ databases">
        <authorList>
            <person name="Chen W.-M."/>
        </authorList>
    </citation>
    <scope>NUCLEOTIDE SEQUENCE [LARGE SCALE GENOMIC DNA]</scope>
    <source>
        <strain evidence="12 13">ICH-3</strain>
    </source>
</reference>
<evidence type="ECO:0000259" key="10">
    <source>
        <dbReference type="PROSITE" id="PS50893"/>
    </source>
</evidence>
<dbReference type="NCBIfam" id="TIGR01186">
    <property type="entry name" value="proV"/>
    <property type="match status" value="1"/>
</dbReference>
<comment type="caution">
    <text evidence="12">The sequence shown here is derived from an EMBL/GenBank/DDBJ whole genome shotgun (WGS) entry which is preliminary data.</text>
</comment>
<dbReference type="InterPro" id="IPR003439">
    <property type="entry name" value="ABC_transporter-like_ATP-bd"/>
</dbReference>
<keyword evidence="5 8" id="KW-0067">ATP-binding</keyword>
<evidence type="ECO:0000256" key="1">
    <source>
        <dbReference type="ARBA" id="ARBA00005417"/>
    </source>
</evidence>
<dbReference type="InterPro" id="IPR000644">
    <property type="entry name" value="CBS_dom"/>
</dbReference>
<feature type="domain" description="ABC transporter" evidence="10">
    <location>
        <begin position="50"/>
        <end position="290"/>
    </location>
</feature>
<accession>A0A3S2TNX5</accession>
<dbReference type="Gene3D" id="3.40.50.300">
    <property type="entry name" value="P-loop containing nucleotide triphosphate hydrolases"/>
    <property type="match status" value="1"/>
</dbReference>
<evidence type="ECO:0000256" key="9">
    <source>
        <dbReference type="SAM" id="MobiDB-lite"/>
    </source>
</evidence>
<dbReference type="PANTHER" id="PTHR43869">
    <property type="entry name" value="GLYCINE BETAINE/PROLINE BETAINE TRANSPORT SYSTEM ATP-BINDING PROTEIN PROV"/>
    <property type="match status" value="1"/>
</dbReference>
<dbReference type="Pfam" id="PF00005">
    <property type="entry name" value="ABC_tran"/>
    <property type="match status" value="1"/>
</dbReference>
<dbReference type="OrthoDB" id="9802264at2"/>
<dbReference type="PROSITE" id="PS00211">
    <property type="entry name" value="ABC_TRANSPORTER_1"/>
    <property type="match status" value="1"/>
</dbReference>
<dbReference type="GO" id="GO:0006865">
    <property type="term" value="P:amino acid transport"/>
    <property type="evidence" value="ECO:0007669"/>
    <property type="project" value="UniProtKB-UniRule"/>
</dbReference>
<dbReference type="PANTHER" id="PTHR43869:SF1">
    <property type="entry name" value="GLYCINE BETAINE_PROLINE BETAINE TRANSPORT SYSTEM ATP-BINDING PROTEIN PROV"/>
    <property type="match status" value="1"/>
</dbReference>
<dbReference type="EMBL" id="SACT01000002">
    <property type="protein sequence ID" value="RVT52706.1"/>
    <property type="molecule type" value="Genomic_DNA"/>
</dbReference>
<dbReference type="InterPro" id="IPR003593">
    <property type="entry name" value="AAA+_ATPase"/>
</dbReference>
<dbReference type="FunFam" id="3.40.50.300:FF:000201">
    <property type="entry name" value="Glycine betaine/L-proline ABC transporter ATP-binding protein"/>
    <property type="match status" value="1"/>
</dbReference>
<dbReference type="AlphaFoldDB" id="A0A3S2TNX5"/>
<keyword evidence="6" id="KW-0029">Amino-acid transport</keyword>
<evidence type="ECO:0000256" key="2">
    <source>
        <dbReference type="ARBA" id="ARBA00022448"/>
    </source>
</evidence>
<evidence type="ECO:0000256" key="4">
    <source>
        <dbReference type="ARBA" id="ARBA00022741"/>
    </source>
</evidence>
<keyword evidence="4 8" id="KW-0547">Nucleotide-binding</keyword>
<dbReference type="InterPro" id="IPR046342">
    <property type="entry name" value="CBS_dom_sf"/>
</dbReference>
<evidence type="ECO:0000256" key="7">
    <source>
        <dbReference type="PROSITE-ProRule" id="PRU00703"/>
    </source>
</evidence>
<dbReference type="InterPro" id="IPR005892">
    <property type="entry name" value="Gly-betaine_transp_ATP-bd"/>
</dbReference>
<dbReference type="SUPFAM" id="SSF54631">
    <property type="entry name" value="CBS-domain pair"/>
    <property type="match status" value="1"/>
</dbReference>
<dbReference type="SUPFAM" id="SSF52540">
    <property type="entry name" value="P-loop containing nucleoside triphosphate hydrolases"/>
    <property type="match status" value="1"/>
</dbReference>
<comment type="similarity">
    <text evidence="1 8">Belongs to the ABC transporter superfamily.</text>
</comment>
<evidence type="ECO:0000313" key="12">
    <source>
        <dbReference type="EMBL" id="RVT52706.1"/>
    </source>
</evidence>
<evidence type="ECO:0000256" key="5">
    <source>
        <dbReference type="ARBA" id="ARBA00022840"/>
    </source>
</evidence>
<name>A0A3S2TNX5_9BURK</name>
<evidence type="ECO:0000313" key="13">
    <source>
        <dbReference type="Proteomes" id="UP000288178"/>
    </source>
</evidence>
<dbReference type="Gene3D" id="3.10.580.10">
    <property type="entry name" value="CBS-domain"/>
    <property type="match status" value="1"/>
</dbReference>
<gene>
    <name evidence="12" type="ORF">ENE75_09830</name>
</gene>
<keyword evidence="8" id="KW-0997">Cell inner membrane</keyword>
<dbReference type="GO" id="GO:0005886">
    <property type="term" value="C:plasma membrane"/>
    <property type="evidence" value="ECO:0007669"/>
    <property type="project" value="UniProtKB-SubCell"/>
</dbReference>
<keyword evidence="13" id="KW-1185">Reference proteome</keyword>
<comment type="catalytic activity">
    <reaction evidence="8">
        <text>a quaternary ammonium(out) + ATP + H2O = a quaternary ammonium(in) + ADP + phosphate + H(+)</text>
        <dbReference type="Rhea" id="RHEA:11036"/>
        <dbReference type="ChEBI" id="CHEBI:15377"/>
        <dbReference type="ChEBI" id="CHEBI:15378"/>
        <dbReference type="ChEBI" id="CHEBI:30616"/>
        <dbReference type="ChEBI" id="CHEBI:35267"/>
        <dbReference type="ChEBI" id="CHEBI:43474"/>
        <dbReference type="ChEBI" id="CHEBI:456216"/>
    </reaction>
</comment>
<evidence type="ECO:0000256" key="3">
    <source>
        <dbReference type="ARBA" id="ARBA00022475"/>
    </source>
</evidence>
<dbReference type="InterPro" id="IPR017871">
    <property type="entry name" value="ABC_transporter-like_CS"/>
</dbReference>
<keyword evidence="7" id="KW-0129">CBS domain</keyword>
<dbReference type="Proteomes" id="UP000288178">
    <property type="component" value="Unassembled WGS sequence"/>
</dbReference>
<protein>
    <recommendedName>
        <fullName evidence="8">Quaternary amine transport ATP-binding protein</fullName>
        <ecNumber evidence="8">7.6.2.9</ecNumber>
    </recommendedName>
</protein>
<dbReference type="SMART" id="SM00382">
    <property type="entry name" value="AAA"/>
    <property type="match status" value="1"/>
</dbReference>
<dbReference type="InterPro" id="IPR027417">
    <property type="entry name" value="P-loop_NTPase"/>
</dbReference>
<dbReference type="GO" id="GO:0005524">
    <property type="term" value="F:ATP binding"/>
    <property type="evidence" value="ECO:0007669"/>
    <property type="project" value="UniProtKB-UniRule"/>
</dbReference>
<evidence type="ECO:0000256" key="8">
    <source>
        <dbReference type="RuleBase" id="RU369116"/>
    </source>
</evidence>
<dbReference type="RefSeq" id="WP_128198078.1">
    <property type="nucleotide sequence ID" value="NZ_SACT01000002.1"/>
</dbReference>
<dbReference type="EC" id="7.6.2.9" evidence="8"/>
<dbReference type="Pfam" id="PF00571">
    <property type="entry name" value="CBS"/>
    <property type="match status" value="1"/>
</dbReference>
<organism evidence="12 13">
    <name type="scientific">Rubrivivax albus</name>
    <dbReference type="NCBI Taxonomy" id="2499835"/>
    <lineage>
        <taxon>Bacteria</taxon>
        <taxon>Pseudomonadati</taxon>
        <taxon>Pseudomonadota</taxon>
        <taxon>Betaproteobacteria</taxon>
        <taxon>Burkholderiales</taxon>
        <taxon>Sphaerotilaceae</taxon>
        <taxon>Rubrivivax</taxon>
    </lineage>
</organism>
<dbReference type="GO" id="GO:0006970">
    <property type="term" value="P:response to osmotic stress"/>
    <property type="evidence" value="ECO:0007669"/>
    <property type="project" value="UniProtKB-ARBA"/>
</dbReference>
<feature type="domain" description="CBS" evidence="11">
    <location>
        <begin position="305"/>
        <end position="365"/>
    </location>
</feature>